<keyword evidence="5" id="KW-1185">Reference proteome</keyword>
<dbReference type="Proteomes" id="UP000424462">
    <property type="component" value="Chromosome"/>
</dbReference>
<dbReference type="PROSITE" id="PS51682">
    <property type="entry name" value="SAM_OMT_I"/>
    <property type="match status" value="1"/>
</dbReference>
<dbReference type="EMBL" id="CP046455">
    <property type="protein sequence ID" value="QGU07012.1"/>
    <property type="molecule type" value="Genomic_DNA"/>
</dbReference>
<keyword evidence="2 4" id="KW-0808">Transferase</keyword>
<dbReference type="KEGG" id="cok:COCCU_05330"/>
<proteinExistence type="predicted"/>
<name>A0A6B8VNB8_9CORY</name>
<gene>
    <name evidence="4" type="ORF">COCCU_05330</name>
</gene>
<evidence type="ECO:0000313" key="4">
    <source>
        <dbReference type="EMBL" id="QGU07012.1"/>
    </source>
</evidence>
<dbReference type="InterPro" id="IPR029063">
    <property type="entry name" value="SAM-dependent_MTases_sf"/>
</dbReference>
<evidence type="ECO:0000313" key="5">
    <source>
        <dbReference type="Proteomes" id="UP000424462"/>
    </source>
</evidence>
<accession>A0A6B8VNB8</accession>
<sequence>MSLGVQLDSGSFYEVFIPNLSFHTSHNRDFWGEPLLTALPTLARLLIVTDTAFDALLTYIESTIPGDEVLDAARRDAEEFGLTTPDEVTGQLLSTLTAAAASEKSAGAIAVTPAASVVGLYLLKGLGSNGMLTCIDPEVEHQRQAKQIFRAAGFSPSRVRFLPSRPLDVMGRLAHGSYQLVYGEVSPLDLNALVKTAWPLLSPGGVLVLPDVLLDGTLADESRKDRATVAVREALEYVDTLEDALITRLPLGAGMMLISRRP</sequence>
<dbReference type="AlphaFoldDB" id="A0A6B8VNB8"/>
<protein>
    <submittedName>
        <fullName evidence="4">O-methyltransferase</fullName>
        <ecNumber evidence="4">2.1.1.-</ecNumber>
    </submittedName>
</protein>
<dbReference type="SUPFAM" id="SSF53335">
    <property type="entry name" value="S-adenosyl-L-methionine-dependent methyltransferases"/>
    <property type="match status" value="1"/>
</dbReference>
<dbReference type="InterPro" id="IPR002935">
    <property type="entry name" value="SAM_O-MeTrfase"/>
</dbReference>
<dbReference type="EC" id="2.1.1.-" evidence="4"/>
<evidence type="ECO:0000256" key="2">
    <source>
        <dbReference type="ARBA" id="ARBA00022679"/>
    </source>
</evidence>
<evidence type="ECO:0000256" key="1">
    <source>
        <dbReference type="ARBA" id="ARBA00022603"/>
    </source>
</evidence>
<organism evidence="4 5">
    <name type="scientific">Corynebacterium occultum</name>
    <dbReference type="NCBI Taxonomy" id="2675219"/>
    <lineage>
        <taxon>Bacteria</taxon>
        <taxon>Bacillati</taxon>
        <taxon>Actinomycetota</taxon>
        <taxon>Actinomycetes</taxon>
        <taxon>Mycobacteriales</taxon>
        <taxon>Corynebacteriaceae</taxon>
        <taxon>Corynebacterium</taxon>
    </lineage>
</organism>
<dbReference type="GO" id="GO:0008171">
    <property type="term" value="F:O-methyltransferase activity"/>
    <property type="evidence" value="ECO:0007669"/>
    <property type="project" value="InterPro"/>
</dbReference>
<evidence type="ECO:0000256" key="3">
    <source>
        <dbReference type="ARBA" id="ARBA00022691"/>
    </source>
</evidence>
<keyword evidence="1 4" id="KW-0489">Methyltransferase</keyword>
<keyword evidence="3" id="KW-0949">S-adenosyl-L-methionine</keyword>
<dbReference type="Gene3D" id="3.40.50.150">
    <property type="entry name" value="Vaccinia Virus protein VP39"/>
    <property type="match status" value="1"/>
</dbReference>
<reference evidence="4 5" key="1">
    <citation type="submission" date="2019-11" db="EMBL/GenBank/DDBJ databases">
        <title>Complete genome sequence of Corynebacterium kalinowskii 1959, a novel Corynebacterium species isolated from soil of a small paddock in Vilsendorf, Germany.</title>
        <authorList>
            <person name="Schaffert L."/>
            <person name="Ruwe M."/>
            <person name="Milse J."/>
            <person name="Hanuschka K."/>
            <person name="Ortseifen V."/>
            <person name="Droste J."/>
            <person name="Brandt D."/>
            <person name="Schlueter L."/>
            <person name="Kutter Y."/>
            <person name="Vinke S."/>
            <person name="Viehoefer P."/>
            <person name="Jacob L."/>
            <person name="Luebke N.-C."/>
            <person name="Schulte-Berndt E."/>
            <person name="Hain C."/>
            <person name="Linder M."/>
            <person name="Schmidt P."/>
            <person name="Wollenschlaeger L."/>
            <person name="Luttermann T."/>
            <person name="Thieme E."/>
            <person name="Hassa J."/>
            <person name="Haak M."/>
            <person name="Wittchen M."/>
            <person name="Mentz A."/>
            <person name="Persicke M."/>
            <person name="Busche T."/>
            <person name="Ruckert C."/>
        </authorList>
    </citation>
    <scope>NUCLEOTIDE SEQUENCE [LARGE SCALE GENOMIC DNA]</scope>
    <source>
        <strain evidence="4 5">2039</strain>
    </source>
</reference>
<dbReference type="GO" id="GO:0032259">
    <property type="term" value="P:methylation"/>
    <property type="evidence" value="ECO:0007669"/>
    <property type="project" value="UniProtKB-KW"/>
</dbReference>